<sequence>MKAILLIAAFFVCWFALLGILGIRRDGPGPAPQGIVDRAIEGLALLRDWGKYMLWIAGGAFLVWALLIWPYTR</sequence>
<reference evidence="3" key="1">
    <citation type="journal article" date="2019" name="Int. J. Syst. Evol. Microbiol.">
        <title>The Global Catalogue of Microorganisms (GCM) 10K type strain sequencing project: providing services to taxonomists for standard genome sequencing and annotation.</title>
        <authorList>
            <consortium name="The Broad Institute Genomics Platform"/>
            <consortium name="The Broad Institute Genome Sequencing Center for Infectious Disease"/>
            <person name="Wu L."/>
            <person name="Ma J."/>
        </authorList>
    </citation>
    <scope>NUCLEOTIDE SEQUENCE [LARGE SCALE GENOMIC DNA]</scope>
    <source>
        <strain evidence="3">JCM 14330</strain>
    </source>
</reference>
<evidence type="ECO:0008006" key="4">
    <source>
        <dbReference type="Google" id="ProtNLM"/>
    </source>
</evidence>
<organism evidence="2 3">
    <name type="scientific">Pigmentiphaga daeguensis</name>
    <dbReference type="NCBI Taxonomy" id="414049"/>
    <lineage>
        <taxon>Bacteria</taxon>
        <taxon>Pseudomonadati</taxon>
        <taxon>Pseudomonadota</taxon>
        <taxon>Betaproteobacteria</taxon>
        <taxon>Burkholderiales</taxon>
        <taxon>Alcaligenaceae</taxon>
        <taxon>Pigmentiphaga</taxon>
    </lineage>
</organism>
<evidence type="ECO:0000313" key="3">
    <source>
        <dbReference type="Proteomes" id="UP001501706"/>
    </source>
</evidence>
<proteinExistence type="predicted"/>
<feature type="transmembrane region" description="Helical" evidence="1">
    <location>
        <begin position="52"/>
        <end position="71"/>
    </location>
</feature>
<name>A0ABP3LPB6_9BURK</name>
<dbReference type="EMBL" id="BAAAEN010000007">
    <property type="protein sequence ID" value="GAA0504782.1"/>
    <property type="molecule type" value="Genomic_DNA"/>
</dbReference>
<keyword evidence="1" id="KW-1133">Transmembrane helix</keyword>
<evidence type="ECO:0000313" key="2">
    <source>
        <dbReference type="EMBL" id="GAA0504782.1"/>
    </source>
</evidence>
<keyword evidence="1" id="KW-0812">Transmembrane</keyword>
<keyword evidence="3" id="KW-1185">Reference proteome</keyword>
<evidence type="ECO:0000256" key="1">
    <source>
        <dbReference type="SAM" id="Phobius"/>
    </source>
</evidence>
<protein>
    <recommendedName>
        <fullName evidence="4">DUF1467 family protein</fullName>
    </recommendedName>
</protein>
<keyword evidence="1" id="KW-0472">Membrane</keyword>
<comment type="caution">
    <text evidence="2">The sequence shown here is derived from an EMBL/GenBank/DDBJ whole genome shotgun (WGS) entry which is preliminary data.</text>
</comment>
<dbReference type="RefSeq" id="WP_343927543.1">
    <property type="nucleotide sequence ID" value="NZ_BAAAEN010000007.1"/>
</dbReference>
<accession>A0ABP3LPB6</accession>
<gene>
    <name evidence="2" type="ORF">GCM10009097_22190</name>
</gene>
<dbReference type="Proteomes" id="UP001501706">
    <property type="component" value="Unassembled WGS sequence"/>
</dbReference>